<dbReference type="OrthoDB" id="341259at2759"/>
<dbReference type="Gene3D" id="1.25.40.20">
    <property type="entry name" value="Ankyrin repeat-containing domain"/>
    <property type="match status" value="1"/>
</dbReference>
<dbReference type="Pfam" id="PF00023">
    <property type="entry name" value="Ank"/>
    <property type="match status" value="1"/>
</dbReference>
<evidence type="ECO:0000256" key="1">
    <source>
        <dbReference type="PROSITE-ProRule" id="PRU00023"/>
    </source>
</evidence>
<gene>
    <name evidence="2" type="ORF">CC86DRAFT_382381</name>
</gene>
<keyword evidence="1" id="KW-0040">ANK repeat</keyword>
<dbReference type="PROSITE" id="PS50088">
    <property type="entry name" value="ANK_REPEAT"/>
    <property type="match status" value="1"/>
</dbReference>
<proteinExistence type="predicted"/>
<dbReference type="Proteomes" id="UP000799424">
    <property type="component" value="Unassembled WGS sequence"/>
</dbReference>
<dbReference type="EMBL" id="MU006226">
    <property type="protein sequence ID" value="KAF2826321.1"/>
    <property type="molecule type" value="Genomic_DNA"/>
</dbReference>
<evidence type="ECO:0000313" key="2">
    <source>
        <dbReference type="EMBL" id="KAF2826321.1"/>
    </source>
</evidence>
<reference evidence="2" key="1">
    <citation type="journal article" date="2020" name="Stud. Mycol.">
        <title>101 Dothideomycetes genomes: a test case for predicting lifestyles and emergence of pathogens.</title>
        <authorList>
            <person name="Haridas S."/>
            <person name="Albert R."/>
            <person name="Binder M."/>
            <person name="Bloem J."/>
            <person name="Labutti K."/>
            <person name="Salamov A."/>
            <person name="Andreopoulos B."/>
            <person name="Baker S."/>
            <person name="Barry K."/>
            <person name="Bills G."/>
            <person name="Bluhm B."/>
            <person name="Cannon C."/>
            <person name="Castanera R."/>
            <person name="Culley D."/>
            <person name="Daum C."/>
            <person name="Ezra D."/>
            <person name="Gonzalez J."/>
            <person name="Henrissat B."/>
            <person name="Kuo A."/>
            <person name="Liang C."/>
            <person name="Lipzen A."/>
            <person name="Lutzoni F."/>
            <person name="Magnuson J."/>
            <person name="Mondo S."/>
            <person name="Nolan M."/>
            <person name="Ohm R."/>
            <person name="Pangilinan J."/>
            <person name="Park H.-J."/>
            <person name="Ramirez L."/>
            <person name="Alfaro M."/>
            <person name="Sun H."/>
            <person name="Tritt A."/>
            <person name="Yoshinaga Y."/>
            <person name="Zwiers L.-H."/>
            <person name="Turgeon B."/>
            <person name="Goodwin S."/>
            <person name="Spatafora J."/>
            <person name="Crous P."/>
            <person name="Grigoriev I."/>
        </authorList>
    </citation>
    <scope>NUCLEOTIDE SEQUENCE</scope>
    <source>
        <strain evidence="2">CBS 113818</strain>
    </source>
</reference>
<dbReference type="PROSITE" id="PS50297">
    <property type="entry name" value="ANK_REP_REGION"/>
    <property type="match status" value="1"/>
</dbReference>
<dbReference type="SUPFAM" id="SSF48403">
    <property type="entry name" value="Ankyrin repeat"/>
    <property type="match status" value="1"/>
</dbReference>
<protein>
    <submittedName>
        <fullName evidence="2">Uncharacterized protein</fullName>
    </submittedName>
</protein>
<feature type="repeat" description="ANK" evidence="1">
    <location>
        <begin position="30"/>
        <end position="62"/>
    </location>
</feature>
<dbReference type="InterPro" id="IPR002110">
    <property type="entry name" value="Ankyrin_rpt"/>
</dbReference>
<name>A0A6A6ZZ99_9PLEO</name>
<evidence type="ECO:0000313" key="3">
    <source>
        <dbReference type="Proteomes" id="UP000799424"/>
    </source>
</evidence>
<keyword evidence="3" id="KW-1185">Reference proteome</keyword>
<dbReference type="AlphaFoldDB" id="A0A6A6ZZ99"/>
<organism evidence="2 3">
    <name type="scientific">Ophiobolus disseminans</name>
    <dbReference type="NCBI Taxonomy" id="1469910"/>
    <lineage>
        <taxon>Eukaryota</taxon>
        <taxon>Fungi</taxon>
        <taxon>Dikarya</taxon>
        <taxon>Ascomycota</taxon>
        <taxon>Pezizomycotina</taxon>
        <taxon>Dothideomycetes</taxon>
        <taxon>Pleosporomycetidae</taxon>
        <taxon>Pleosporales</taxon>
        <taxon>Pleosporineae</taxon>
        <taxon>Phaeosphaeriaceae</taxon>
        <taxon>Ophiobolus</taxon>
    </lineage>
</organism>
<accession>A0A6A6ZZ99</accession>
<sequence>MIHKNLLSCLPGHMHHFDHPLPGNYTSRDRAYHGLHLAAQFGHNDVIDVLLEHGAPISHTDALADAFKFGRTATVKHMLQCGTHITPELLDSMHAFLKSTNYAGLRPFGDTQRVLGLYLAAKMTEEKWPVKIQDMKYFRRLVWDVEDSAV</sequence>
<dbReference type="InterPro" id="IPR036770">
    <property type="entry name" value="Ankyrin_rpt-contain_sf"/>
</dbReference>